<dbReference type="GO" id="GO:0006574">
    <property type="term" value="P:L-valine catabolic process"/>
    <property type="evidence" value="ECO:0007669"/>
    <property type="project" value="TreeGrafter"/>
</dbReference>
<dbReference type="AlphaFoldDB" id="A0A1Y2DJK0"/>
<comment type="caution">
    <text evidence="6">The sequence shown here is derived from an EMBL/GenBank/DDBJ whole genome shotgun (WGS) entry which is preliminary data.</text>
</comment>
<dbReference type="PANTHER" id="PTHR43176:SF3">
    <property type="entry name" value="3-HYDROXYISOBUTYRYL-COA HYDROLASE, MITOCHONDRIAL"/>
    <property type="match status" value="1"/>
</dbReference>
<dbReference type="EC" id="3.1.2.4" evidence="2"/>
<evidence type="ECO:0000256" key="2">
    <source>
        <dbReference type="ARBA" id="ARBA00011915"/>
    </source>
</evidence>
<proteinExistence type="predicted"/>
<dbReference type="Proteomes" id="UP000193467">
    <property type="component" value="Unassembled WGS sequence"/>
</dbReference>
<protein>
    <recommendedName>
        <fullName evidence="2">3-hydroxyisobutyryl-CoA hydrolase</fullName>
        <ecNumber evidence="2">3.1.2.4</ecNumber>
    </recommendedName>
</protein>
<dbReference type="CDD" id="cd06558">
    <property type="entry name" value="crotonase-like"/>
    <property type="match status" value="1"/>
</dbReference>
<dbReference type="GO" id="GO:0003860">
    <property type="term" value="F:3-hydroxyisobutyryl-CoA hydrolase activity"/>
    <property type="evidence" value="ECO:0007669"/>
    <property type="project" value="UniProtKB-EC"/>
</dbReference>
<evidence type="ECO:0000256" key="3">
    <source>
        <dbReference type="ARBA" id="ARBA00022801"/>
    </source>
</evidence>
<dbReference type="OrthoDB" id="1737613at2759"/>
<feature type="region of interest" description="Disordered" evidence="4">
    <location>
        <begin position="31"/>
        <end position="50"/>
    </location>
</feature>
<dbReference type="NCBIfam" id="NF004127">
    <property type="entry name" value="PRK05617.1"/>
    <property type="match status" value="1"/>
</dbReference>
<dbReference type="InterPro" id="IPR045004">
    <property type="entry name" value="ECH_dom"/>
</dbReference>
<organism evidence="6 7">
    <name type="scientific">Leucosporidium creatinivorum</name>
    <dbReference type="NCBI Taxonomy" id="106004"/>
    <lineage>
        <taxon>Eukaryota</taxon>
        <taxon>Fungi</taxon>
        <taxon>Dikarya</taxon>
        <taxon>Basidiomycota</taxon>
        <taxon>Pucciniomycotina</taxon>
        <taxon>Microbotryomycetes</taxon>
        <taxon>Leucosporidiales</taxon>
        <taxon>Leucosporidium</taxon>
    </lineage>
</organism>
<dbReference type="SUPFAM" id="SSF52096">
    <property type="entry name" value="ClpP/crotonase"/>
    <property type="match status" value="1"/>
</dbReference>
<dbReference type="EMBL" id="MCGR01000076">
    <property type="protein sequence ID" value="ORY59438.1"/>
    <property type="molecule type" value="Genomic_DNA"/>
</dbReference>
<evidence type="ECO:0000256" key="1">
    <source>
        <dbReference type="ARBA" id="ARBA00001709"/>
    </source>
</evidence>
<feature type="domain" description="Enoyl-CoA hydratase/isomerase" evidence="5">
    <location>
        <begin position="60"/>
        <end position="419"/>
    </location>
</feature>
<gene>
    <name evidence="6" type="ORF">BCR35DRAFT_295750</name>
</gene>
<evidence type="ECO:0000313" key="7">
    <source>
        <dbReference type="Proteomes" id="UP000193467"/>
    </source>
</evidence>
<dbReference type="PANTHER" id="PTHR43176">
    <property type="entry name" value="3-HYDROXYISOBUTYRYL-COA HYDROLASE-RELATED"/>
    <property type="match status" value="1"/>
</dbReference>
<accession>A0A1Y2DJK0</accession>
<keyword evidence="7" id="KW-1185">Reference proteome</keyword>
<dbReference type="Gene3D" id="3.90.226.10">
    <property type="entry name" value="2-enoyl-CoA Hydratase, Chain A, domain 1"/>
    <property type="match status" value="1"/>
</dbReference>
<name>A0A1Y2DJK0_9BASI</name>
<dbReference type="Pfam" id="PF16113">
    <property type="entry name" value="ECH_2"/>
    <property type="match status" value="1"/>
</dbReference>
<comment type="catalytic activity">
    <reaction evidence="1">
        <text>3-hydroxy-2-methylpropanoyl-CoA + H2O = 3-hydroxy-2-methylpropanoate + CoA + H(+)</text>
        <dbReference type="Rhea" id="RHEA:20888"/>
        <dbReference type="ChEBI" id="CHEBI:11805"/>
        <dbReference type="ChEBI" id="CHEBI:15377"/>
        <dbReference type="ChEBI" id="CHEBI:15378"/>
        <dbReference type="ChEBI" id="CHEBI:57287"/>
        <dbReference type="ChEBI" id="CHEBI:57340"/>
        <dbReference type="EC" id="3.1.2.4"/>
    </reaction>
</comment>
<dbReference type="InterPro" id="IPR029045">
    <property type="entry name" value="ClpP/crotonase-like_dom_sf"/>
</dbReference>
<dbReference type="GO" id="GO:0005739">
    <property type="term" value="C:mitochondrion"/>
    <property type="evidence" value="ECO:0007669"/>
    <property type="project" value="TreeGrafter"/>
</dbReference>
<dbReference type="STRING" id="106004.A0A1Y2DJK0"/>
<dbReference type="InterPro" id="IPR032259">
    <property type="entry name" value="HIBYL-CoA-H"/>
</dbReference>
<keyword evidence="3 6" id="KW-0378">Hydrolase</keyword>
<sequence length="523" mass="57141">MLSRVARSTSPSLLARMAPAQRLQVLSNHFSTSSSSSSSAPPPSSGAEAPVNFEATHSLRKITLNRPKAFNALSAEMVELIQPQLEKYESSSLANVVLFKGTGKHFCAGGDVVTLVKQLGDEATWARSSEFFQKEYTLNAYLANMKKPVVSIMHGFTLGGGVGLSMHIPFRIATETTSLGMPETSIGLFPDVGANFFLSRLDGALGVYLGLTGHTLEGKAAFLSGFASHYVPSERLESLEARLAELDQTADLAQVNSAIEEFVADAEELKAGPEYELVGARRRAIDLIFGKKSAEEIVEGLRALEEGTLDMTKIVVEGETTDVSALQRWAKETRETLEFRSPTSIKLALKAIREGARLDIDEVFLMDQRIATACCSPSVHSDFKTGVTHTLIEKKKTERAPWTPATLAEVTDSSITKTFFGSPPPFKNPPLSKLSFHHTQAKGARPYKMYPHAGFSLPTEDNIRDVVTGEAKGSGQFAMKEDEIVKKIVKQWKGKVGVEQKVREVLKRRCQVGQGETLKWVGY</sequence>
<evidence type="ECO:0000256" key="4">
    <source>
        <dbReference type="SAM" id="MobiDB-lite"/>
    </source>
</evidence>
<evidence type="ECO:0000313" key="6">
    <source>
        <dbReference type="EMBL" id="ORY59438.1"/>
    </source>
</evidence>
<dbReference type="FunCoup" id="A0A1Y2DJK0">
    <property type="interactions" value="319"/>
</dbReference>
<evidence type="ECO:0000259" key="5">
    <source>
        <dbReference type="Pfam" id="PF16113"/>
    </source>
</evidence>
<reference evidence="6 7" key="1">
    <citation type="submission" date="2016-07" db="EMBL/GenBank/DDBJ databases">
        <title>Pervasive Adenine N6-methylation of Active Genes in Fungi.</title>
        <authorList>
            <consortium name="DOE Joint Genome Institute"/>
            <person name="Mondo S.J."/>
            <person name="Dannebaum R.O."/>
            <person name="Kuo R.C."/>
            <person name="Labutti K."/>
            <person name="Haridas S."/>
            <person name="Kuo A."/>
            <person name="Salamov A."/>
            <person name="Ahrendt S.R."/>
            <person name="Lipzen A."/>
            <person name="Sullivan W."/>
            <person name="Andreopoulos W.B."/>
            <person name="Clum A."/>
            <person name="Lindquist E."/>
            <person name="Daum C."/>
            <person name="Ramamoorthy G.K."/>
            <person name="Gryganskyi A."/>
            <person name="Culley D."/>
            <person name="Magnuson J.K."/>
            <person name="James T.Y."/>
            <person name="O'Malley M.A."/>
            <person name="Stajich J.E."/>
            <person name="Spatafora J.W."/>
            <person name="Visel A."/>
            <person name="Grigoriev I.V."/>
        </authorList>
    </citation>
    <scope>NUCLEOTIDE SEQUENCE [LARGE SCALE GENOMIC DNA]</scope>
    <source>
        <strain evidence="6 7">62-1032</strain>
    </source>
</reference>
<dbReference type="InParanoid" id="A0A1Y2DJK0"/>